<evidence type="ECO:0000313" key="2">
    <source>
        <dbReference type="EMBL" id="KIJ05866.1"/>
    </source>
</evidence>
<proteinExistence type="predicted"/>
<keyword evidence="1" id="KW-0238">DNA-binding</keyword>
<dbReference type="Proteomes" id="UP000053647">
    <property type="component" value="Unassembled WGS sequence"/>
</dbReference>
<name>A0A0C9TF22_PAXIN</name>
<evidence type="ECO:0000256" key="1">
    <source>
        <dbReference type="ARBA" id="ARBA00023125"/>
    </source>
</evidence>
<dbReference type="AlphaFoldDB" id="A0A0C9TF22"/>
<protein>
    <submittedName>
        <fullName evidence="2">Unplaced genomic scaffold PAXINscaffold_1341, whole genome shotgun sequence</fullName>
    </submittedName>
</protein>
<feature type="non-terminal residue" evidence="2">
    <location>
        <position position="1"/>
    </location>
</feature>
<dbReference type="Gene3D" id="1.10.150.130">
    <property type="match status" value="1"/>
</dbReference>
<dbReference type="OrthoDB" id="2664079at2759"/>
<organism evidence="2 3">
    <name type="scientific">Paxillus involutus ATCC 200175</name>
    <dbReference type="NCBI Taxonomy" id="664439"/>
    <lineage>
        <taxon>Eukaryota</taxon>
        <taxon>Fungi</taxon>
        <taxon>Dikarya</taxon>
        <taxon>Basidiomycota</taxon>
        <taxon>Agaricomycotina</taxon>
        <taxon>Agaricomycetes</taxon>
        <taxon>Agaricomycetidae</taxon>
        <taxon>Boletales</taxon>
        <taxon>Paxilineae</taxon>
        <taxon>Paxillaceae</taxon>
        <taxon>Paxillus</taxon>
    </lineage>
</organism>
<keyword evidence="3" id="KW-1185">Reference proteome</keyword>
<dbReference type="HOGENOM" id="CLU_003292_7_3_1"/>
<dbReference type="SUPFAM" id="SSF47823">
    <property type="entry name" value="lambda integrase-like, N-terminal domain"/>
    <property type="match status" value="1"/>
</dbReference>
<gene>
    <name evidence="2" type="ORF">PAXINDRAFT_92842</name>
</gene>
<reference evidence="2 3" key="1">
    <citation type="submission" date="2014-06" db="EMBL/GenBank/DDBJ databases">
        <authorList>
            <consortium name="DOE Joint Genome Institute"/>
            <person name="Kuo A."/>
            <person name="Kohler A."/>
            <person name="Nagy L.G."/>
            <person name="Floudas D."/>
            <person name="Copeland A."/>
            <person name="Barry K.W."/>
            <person name="Cichocki N."/>
            <person name="Veneault-Fourrey C."/>
            <person name="LaButti K."/>
            <person name="Lindquist E.A."/>
            <person name="Lipzen A."/>
            <person name="Lundell T."/>
            <person name="Morin E."/>
            <person name="Murat C."/>
            <person name="Sun H."/>
            <person name="Tunlid A."/>
            <person name="Henrissat B."/>
            <person name="Grigoriev I.V."/>
            <person name="Hibbett D.S."/>
            <person name="Martin F."/>
            <person name="Nordberg H.P."/>
            <person name="Cantor M.N."/>
            <person name="Hua S.X."/>
        </authorList>
    </citation>
    <scope>NUCLEOTIDE SEQUENCE [LARGE SCALE GENOMIC DNA]</scope>
    <source>
        <strain evidence="2 3">ATCC 200175</strain>
    </source>
</reference>
<reference evidence="3" key="2">
    <citation type="submission" date="2015-01" db="EMBL/GenBank/DDBJ databases">
        <title>Evolutionary Origins and Diversification of the Mycorrhizal Mutualists.</title>
        <authorList>
            <consortium name="DOE Joint Genome Institute"/>
            <consortium name="Mycorrhizal Genomics Consortium"/>
            <person name="Kohler A."/>
            <person name="Kuo A."/>
            <person name="Nagy L.G."/>
            <person name="Floudas D."/>
            <person name="Copeland A."/>
            <person name="Barry K.W."/>
            <person name="Cichocki N."/>
            <person name="Veneault-Fourrey C."/>
            <person name="LaButti K."/>
            <person name="Lindquist E.A."/>
            <person name="Lipzen A."/>
            <person name="Lundell T."/>
            <person name="Morin E."/>
            <person name="Murat C."/>
            <person name="Riley R."/>
            <person name="Ohm R."/>
            <person name="Sun H."/>
            <person name="Tunlid A."/>
            <person name="Henrissat B."/>
            <person name="Grigoriev I.V."/>
            <person name="Hibbett D.S."/>
            <person name="Martin F."/>
        </authorList>
    </citation>
    <scope>NUCLEOTIDE SEQUENCE [LARGE SCALE GENOMIC DNA]</scope>
    <source>
        <strain evidence="3">ATCC 200175</strain>
    </source>
</reference>
<accession>A0A0C9TF22</accession>
<dbReference type="GO" id="GO:0003677">
    <property type="term" value="F:DNA binding"/>
    <property type="evidence" value="ECO:0007669"/>
    <property type="project" value="UniProtKB-KW"/>
</dbReference>
<evidence type="ECO:0000313" key="3">
    <source>
        <dbReference type="Proteomes" id="UP000053647"/>
    </source>
</evidence>
<dbReference type="InterPro" id="IPR010998">
    <property type="entry name" value="Integrase_recombinase_N"/>
</dbReference>
<sequence length="128" mass="13847">APDPKTTLSQNDIQCIYDVIAHAWADSTKETYGSGLLAFHVFCDNRNIPESERAPAIPSIISAFISTLAGSYSGSAISNYINGVRAWHTVHGLDWALNDTETDALLKAATSLAPLNQRGPHVNPTLWI</sequence>
<dbReference type="EMBL" id="KN820663">
    <property type="protein sequence ID" value="KIJ05866.1"/>
    <property type="molecule type" value="Genomic_DNA"/>
</dbReference>